<proteinExistence type="inferred from homology"/>
<evidence type="ECO:0000256" key="1">
    <source>
        <dbReference type="ARBA" id="ARBA00009636"/>
    </source>
</evidence>
<dbReference type="InterPro" id="IPR003008">
    <property type="entry name" value="Tubulin_FtsZ_GTPase"/>
</dbReference>
<evidence type="ECO:0000259" key="6">
    <source>
        <dbReference type="SMART" id="SM00864"/>
    </source>
</evidence>
<dbReference type="PANTHER" id="PTHR11588">
    <property type="entry name" value="TUBULIN"/>
    <property type="match status" value="1"/>
</dbReference>
<organism evidence="7 8">
    <name type="scientific">Physocladia obscura</name>
    <dbReference type="NCBI Taxonomy" id="109957"/>
    <lineage>
        <taxon>Eukaryota</taxon>
        <taxon>Fungi</taxon>
        <taxon>Fungi incertae sedis</taxon>
        <taxon>Chytridiomycota</taxon>
        <taxon>Chytridiomycota incertae sedis</taxon>
        <taxon>Chytridiomycetes</taxon>
        <taxon>Chytridiales</taxon>
        <taxon>Chytriomycetaceae</taxon>
        <taxon>Physocladia</taxon>
    </lineage>
</organism>
<dbReference type="InterPro" id="IPR036525">
    <property type="entry name" value="Tubulin/FtsZ_GTPase_sf"/>
</dbReference>
<dbReference type="GO" id="GO:0007017">
    <property type="term" value="P:microtubule-based process"/>
    <property type="evidence" value="ECO:0007669"/>
    <property type="project" value="InterPro"/>
</dbReference>
<keyword evidence="2 5" id="KW-0493">Microtubule</keyword>
<dbReference type="PRINTS" id="PR01161">
    <property type="entry name" value="TUBULIN"/>
</dbReference>
<comment type="similarity">
    <text evidence="1 5">Belongs to the tubulin family.</text>
</comment>
<dbReference type="AlphaFoldDB" id="A0AAD5SNU6"/>
<dbReference type="Pfam" id="PF00091">
    <property type="entry name" value="Tubulin"/>
    <property type="match status" value="1"/>
</dbReference>
<dbReference type="Proteomes" id="UP001211907">
    <property type="component" value="Unassembled WGS sequence"/>
</dbReference>
<dbReference type="InterPro" id="IPR018316">
    <property type="entry name" value="Tubulin/FtsZ_2-layer-sand-dom"/>
</dbReference>
<dbReference type="InterPro" id="IPR004057">
    <property type="entry name" value="Epsilon_tubulin"/>
</dbReference>
<feature type="non-terminal residue" evidence="7">
    <location>
        <position position="230"/>
    </location>
</feature>
<accession>A0AAD5SNU6</accession>
<gene>
    <name evidence="7" type="primary">TUBE1</name>
    <name evidence="7" type="ORF">HK100_010643</name>
</gene>
<dbReference type="InterPro" id="IPR008280">
    <property type="entry name" value="Tub_FtsZ_C"/>
</dbReference>
<reference evidence="7" key="1">
    <citation type="submission" date="2020-05" db="EMBL/GenBank/DDBJ databases">
        <title>Phylogenomic resolution of chytrid fungi.</title>
        <authorList>
            <person name="Stajich J.E."/>
            <person name="Amses K."/>
            <person name="Simmons R."/>
            <person name="Seto K."/>
            <person name="Myers J."/>
            <person name="Bonds A."/>
            <person name="Quandt C.A."/>
            <person name="Barry K."/>
            <person name="Liu P."/>
            <person name="Grigoriev I."/>
            <person name="Longcore J.E."/>
            <person name="James T.Y."/>
        </authorList>
    </citation>
    <scope>NUCLEOTIDE SEQUENCE</scope>
    <source>
        <strain evidence="7">JEL0513</strain>
    </source>
</reference>
<evidence type="ECO:0000313" key="7">
    <source>
        <dbReference type="EMBL" id="KAJ3078655.1"/>
    </source>
</evidence>
<evidence type="ECO:0000256" key="3">
    <source>
        <dbReference type="ARBA" id="ARBA00022741"/>
    </source>
</evidence>
<dbReference type="EMBL" id="JADGJH010005958">
    <property type="protein sequence ID" value="KAJ3078655.1"/>
    <property type="molecule type" value="Genomic_DNA"/>
</dbReference>
<feature type="non-terminal residue" evidence="7">
    <location>
        <position position="1"/>
    </location>
</feature>
<keyword evidence="4 5" id="KW-0342">GTP-binding</keyword>
<name>A0AAD5SNU6_9FUNG</name>
<dbReference type="Gene3D" id="3.40.50.1440">
    <property type="entry name" value="Tubulin/FtsZ, GTPase domain"/>
    <property type="match status" value="1"/>
</dbReference>
<comment type="caution">
    <text evidence="7">The sequence shown here is derived from an EMBL/GenBank/DDBJ whole genome shotgun (WGS) entry which is preliminary data.</text>
</comment>
<keyword evidence="3 5" id="KW-0547">Nucleotide-binding</keyword>
<dbReference type="InterPro" id="IPR000217">
    <property type="entry name" value="Tubulin"/>
</dbReference>
<dbReference type="Pfam" id="PF03953">
    <property type="entry name" value="Tubulin_C"/>
    <property type="match status" value="1"/>
</dbReference>
<feature type="domain" description="Tubulin/FtsZ GTPase" evidence="6">
    <location>
        <begin position="1"/>
        <end position="129"/>
    </location>
</feature>
<evidence type="ECO:0000313" key="8">
    <source>
        <dbReference type="Proteomes" id="UP001211907"/>
    </source>
</evidence>
<dbReference type="GO" id="GO:0005874">
    <property type="term" value="C:microtubule"/>
    <property type="evidence" value="ECO:0007669"/>
    <property type="project" value="UniProtKB-KW"/>
</dbReference>
<keyword evidence="8" id="KW-1185">Reference proteome</keyword>
<dbReference type="SUPFAM" id="SSF52490">
    <property type="entry name" value="Tubulin nucleotide-binding domain-like"/>
    <property type="match status" value="1"/>
</dbReference>
<dbReference type="PRINTS" id="PR01519">
    <property type="entry name" value="EPSLNTUBULIN"/>
</dbReference>
<evidence type="ECO:0000256" key="4">
    <source>
        <dbReference type="ARBA" id="ARBA00023134"/>
    </source>
</evidence>
<dbReference type="GO" id="GO:0005525">
    <property type="term" value="F:GTP binding"/>
    <property type="evidence" value="ECO:0007669"/>
    <property type="project" value="UniProtKB-UniRule"/>
</dbReference>
<dbReference type="PROSITE" id="PS00227">
    <property type="entry name" value="TUBULIN"/>
    <property type="match status" value="1"/>
</dbReference>
<evidence type="ECO:0000256" key="2">
    <source>
        <dbReference type="ARBA" id="ARBA00022701"/>
    </source>
</evidence>
<evidence type="ECO:0000256" key="5">
    <source>
        <dbReference type="RuleBase" id="RU000352"/>
    </source>
</evidence>
<sequence length="230" mass="25085">AERCDSLQSFFQINSLGGGTGSGLGSRVLEILADSYPRVYRFATVVSPSPTSDDVITSPYNTLLSLAKLVAHADCILPIDNQALADICRRSVDIGGGGGVKKSASGFDDMNNIVANLISNLTSSMRFEGSMNIDINDIVTNLVPFPRRKFLLSSMTPLVTTSSSVMSGRLDQMFTDAFSKDYQLLKVDPKSSTYLACALMIRGQGVEISDVRRNIDRAKSWLKFAHWNQE</sequence>
<dbReference type="InterPro" id="IPR017975">
    <property type="entry name" value="Tubulin_CS"/>
</dbReference>
<protein>
    <submittedName>
        <fullName evidence="7">Tubulin epsilon chain</fullName>
    </submittedName>
</protein>
<dbReference type="SMART" id="SM00864">
    <property type="entry name" value="Tubulin"/>
    <property type="match status" value="1"/>
</dbReference>
<dbReference type="SUPFAM" id="SSF55307">
    <property type="entry name" value="Tubulin C-terminal domain-like"/>
    <property type="match status" value="1"/>
</dbReference>